<evidence type="ECO:0000313" key="1">
    <source>
        <dbReference type="EMBL" id="KAI0038244.1"/>
    </source>
</evidence>
<reference evidence="1" key="1">
    <citation type="submission" date="2021-02" db="EMBL/GenBank/DDBJ databases">
        <authorList>
            <consortium name="DOE Joint Genome Institute"/>
            <person name="Ahrendt S."/>
            <person name="Looney B.P."/>
            <person name="Miyauchi S."/>
            <person name="Morin E."/>
            <person name="Drula E."/>
            <person name="Courty P.E."/>
            <person name="Chicoki N."/>
            <person name="Fauchery L."/>
            <person name="Kohler A."/>
            <person name="Kuo A."/>
            <person name="Labutti K."/>
            <person name="Pangilinan J."/>
            <person name="Lipzen A."/>
            <person name="Riley R."/>
            <person name="Andreopoulos W."/>
            <person name="He G."/>
            <person name="Johnson J."/>
            <person name="Barry K.W."/>
            <person name="Grigoriev I.V."/>
            <person name="Nagy L."/>
            <person name="Hibbett D."/>
            <person name="Henrissat B."/>
            <person name="Matheny P.B."/>
            <person name="Labbe J."/>
            <person name="Martin F."/>
        </authorList>
    </citation>
    <scope>NUCLEOTIDE SEQUENCE</scope>
    <source>
        <strain evidence="1">FP105234-sp</strain>
    </source>
</reference>
<dbReference type="Proteomes" id="UP000814033">
    <property type="component" value="Unassembled WGS sequence"/>
</dbReference>
<keyword evidence="2" id="KW-1185">Reference proteome</keyword>
<gene>
    <name evidence="1" type="ORF">FA95DRAFT_1464554</name>
</gene>
<accession>A0ACB8R297</accession>
<evidence type="ECO:0000313" key="2">
    <source>
        <dbReference type="Proteomes" id="UP000814033"/>
    </source>
</evidence>
<dbReference type="EMBL" id="MU276552">
    <property type="protein sequence ID" value="KAI0038244.1"/>
    <property type="molecule type" value="Genomic_DNA"/>
</dbReference>
<protein>
    <submittedName>
        <fullName evidence="1">Uncharacterized protein</fullName>
    </submittedName>
</protein>
<feature type="non-terminal residue" evidence="1">
    <location>
        <position position="1"/>
    </location>
</feature>
<organism evidence="1 2">
    <name type="scientific">Auriscalpium vulgare</name>
    <dbReference type="NCBI Taxonomy" id="40419"/>
    <lineage>
        <taxon>Eukaryota</taxon>
        <taxon>Fungi</taxon>
        <taxon>Dikarya</taxon>
        <taxon>Basidiomycota</taxon>
        <taxon>Agaricomycotina</taxon>
        <taxon>Agaricomycetes</taxon>
        <taxon>Russulales</taxon>
        <taxon>Auriscalpiaceae</taxon>
        <taxon>Auriscalpium</taxon>
    </lineage>
</organism>
<sequence length="75" mass="8502">VRAKEELVRLNVEAARLQAWVESEDQELARRASELHANSPLMSSHIDQLRAMRGKVNDAHRSLLGRMYALKGYTG</sequence>
<proteinExistence type="predicted"/>
<reference evidence="1" key="2">
    <citation type="journal article" date="2022" name="New Phytol.">
        <title>Evolutionary transition to the ectomycorrhizal habit in the genomes of a hyperdiverse lineage of mushroom-forming fungi.</title>
        <authorList>
            <person name="Looney B."/>
            <person name="Miyauchi S."/>
            <person name="Morin E."/>
            <person name="Drula E."/>
            <person name="Courty P.E."/>
            <person name="Kohler A."/>
            <person name="Kuo A."/>
            <person name="LaButti K."/>
            <person name="Pangilinan J."/>
            <person name="Lipzen A."/>
            <person name="Riley R."/>
            <person name="Andreopoulos W."/>
            <person name="He G."/>
            <person name="Johnson J."/>
            <person name="Nolan M."/>
            <person name="Tritt A."/>
            <person name="Barry K.W."/>
            <person name="Grigoriev I.V."/>
            <person name="Nagy L.G."/>
            <person name="Hibbett D."/>
            <person name="Henrissat B."/>
            <person name="Matheny P.B."/>
            <person name="Labbe J."/>
            <person name="Martin F.M."/>
        </authorList>
    </citation>
    <scope>NUCLEOTIDE SEQUENCE</scope>
    <source>
        <strain evidence="1">FP105234-sp</strain>
    </source>
</reference>
<comment type="caution">
    <text evidence="1">The sequence shown here is derived from an EMBL/GenBank/DDBJ whole genome shotgun (WGS) entry which is preliminary data.</text>
</comment>
<name>A0ACB8R297_9AGAM</name>
<feature type="non-terminal residue" evidence="1">
    <location>
        <position position="75"/>
    </location>
</feature>